<dbReference type="EMBL" id="JBHTCR010000001">
    <property type="protein sequence ID" value="MFC7345718.1"/>
    <property type="molecule type" value="Genomic_DNA"/>
</dbReference>
<keyword evidence="2" id="KW-1185">Reference proteome</keyword>
<evidence type="ECO:0000313" key="1">
    <source>
        <dbReference type="EMBL" id="MFC7345718.1"/>
    </source>
</evidence>
<proteinExistence type="predicted"/>
<comment type="caution">
    <text evidence="1">The sequence shown here is derived from an EMBL/GenBank/DDBJ whole genome shotgun (WGS) entry which is preliminary data.</text>
</comment>
<dbReference type="RefSeq" id="WP_378173504.1">
    <property type="nucleotide sequence ID" value="NZ_JBHTCR010000001.1"/>
</dbReference>
<name>A0ABW2LWS3_9FLAO</name>
<protein>
    <submittedName>
        <fullName evidence="1">Uncharacterized protein</fullName>
    </submittedName>
</protein>
<sequence>MWKCRDSIDTGDTNIVSYDVKKNEKKVKLAKLGSVTFEDVSFLTDLKDEKIYLISAIQDSVTKQQTEELIQTISKKYGKSEKGEKYIRGDFYRWEKDGIVVKLAVRNDSDNMNSYEEEQNSSDVRNYVQIFMETKDFEKKMANSSFGAFKYNYYF</sequence>
<gene>
    <name evidence="1" type="ORF">ACFQO9_03165</name>
</gene>
<dbReference type="Proteomes" id="UP001596550">
    <property type="component" value="Unassembled WGS sequence"/>
</dbReference>
<organism evidence="1 2">
    <name type="scientific">Chryseobacterium zhengzhouense</name>
    <dbReference type="NCBI Taxonomy" id="1636086"/>
    <lineage>
        <taxon>Bacteria</taxon>
        <taxon>Pseudomonadati</taxon>
        <taxon>Bacteroidota</taxon>
        <taxon>Flavobacteriia</taxon>
        <taxon>Flavobacteriales</taxon>
        <taxon>Weeksellaceae</taxon>
        <taxon>Chryseobacterium group</taxon>
        <taxon>Chryseobacterium</taxon>
    </lineage>
</organism>
<reference evidence="2" key="1">
    <citation type="journal article" date="2019" name="Int. J. Syst. Evol. Microbiol.">
        <title>The Global Catalogue of Microorganisms (GCM) 10K type strain sequencing project: providing services to taxonomists for standard genome sequencing and annotation.</title>
        <authorList>
            <consortium name="The Broad Institute Genomics Platform"/>
            <consortium name="The Broad Institute Genome Sequencing Center for Infectious Disease"/>
            <person name="Wu L."/>
            <person name="Ma J."/>
        </authorList>
    </citation>
    <scope>NUCLEOTIDE SEQUENCE [LARGE SCALE GENOMIC DNA]</scope>
    <source>
        <strain evidence="2">CCUG 54781</strain>
    </source>
</reference>
<accession>A0ABW2LWS3</accession>
<evidence type="ECO:0000313" key="2">
    <source>
        <dbReference type="Proteomes" id="UP001596550"/>
    </source>
</evidence>